<dbReference type="RefSeq" id="XP_025598747.1">
    <property type="nucleotide sequence ID" value="XM_025742214.1"/>
</dbReference>
<dbReference type="GO" id="GO:0006631">
    <property type="term" value="P:fatty acid metabolic process"/>
    <property type="evidence" value="ECO:0007669"/>
    <property type="project" value="TreeGrafter"/>
</dbReference>
<dbReference type="InterPro" id="IPR000582">
    <property type="entry name" value="Acyl-CoA-binding_protein"/>
</dbReference>
<keyword evidence="6" id="KW-1185">Reference proteome</keyword>
<feature type="region of interest" description="Disordered" evidence="2">
    <location>
        <begin position="125"/>
        <end position="370"/>
    </location>
</feature>
<evidence type="ECO:0000313" key="5">
    <source>
        <dbReference type="EMBL" id="PWN98468.1"/>
    </source>
</evidence>
<evidence type="ECO:0000256" key="2">
    <source>
        <dbReference type="SAM" id="MobiDB-lite"/>
    </source>
</evidence>
<feature type="compositionally biased region" description="Low complexity" evidence="2">
    <location>
        <begin position="260"/>
        <end position="274"/>
    </location>
</feature>
<dbReference type="AlphaFoldDB" id="A0A316ZBQ6"/>
<keyword evidence="1" id="KW-0446">Lipid-binding</keyword>
<evidence type="ECO:0000313" key="6">
    <source>
        <dbReference type="Proteomes" id="UP000245946"/>
    </source>
</evidence>
<feature type="compositionally biased region" description="Low complexity" evidence="2">
    <location>
        <begin position="220"/>
        <end position="232"/>
    </location>
</feature>
<dbReference type="Gene3D" id="1.20.80.10">
    <property type="match status" value="1"/>
</dbReference>
<keyword evidence="3" id="KW-1133">Transmembrane helix</keyword>
<dbReference type="InterPro" id="IPR022408">
    <property type="entry name" value="Acyl-CoA-binding_prot_CS"/>
</dbReference>
<protein>
    <submittedName>
        <fullName evidence="5">ACBP-domain-containing protein</fullName>
    </submittedName>
</protein>
<proteinExistence type="predicted"/>
<organism evidence="5 6">
    <name type="scientific">Tilletiopsis washingtonensis</name>
    <dbReference type="NCBI Taxonomy" id="58919"/>
    <lineage>
        <taxon>Eukaryota</taxon>
        <taxon>Fungi</taxon>
        <taxon>Dikarya</taxon>
        <taxon>Basidiomycota</taxon>
        <taxon>Ustilaginomycotina</taxon>
        <taxon>Exobasidiomycetes</taxon>
        <taxon>Entylomatales</taxon>
        <taxon>Entylomatales incertae sedis</taxon>
        <taxon>Tilletiopsis</taxon>
    </lineage>
</organism>
<dbReference type="EMBL" id="KZ819291">
    <property type="protein sequence ID" value="PWN98468.1"/>
    <property type="molecule type" value="Genomic_DNA"/>
</dbReference>
<feature type="compositionally biased region" description="Low complexity" evidence="2">
    <location>
        <begin position="159"/>
        <end position="182"/>
    </location>
</feature>
<dbReference type="SUPFAM" id="SSF47027">
    <property type="entry name" value="Acyl-CoA binding protein"/>
    <property type="match status" value="1"/>
</dbReference>
<feature type="transmembrane region" description="Helical" evidence="3">
    <location>
        <begin position="497"/>
        <end position="519"/>
    </location>
</feature>
<feature type="domain" description="ACB" evidence="4">
    <location>
        <begin position="7"/>
        <end position="96"/>
    </location>
</feature>
<name>A0A316ZBQ6_9BASI</name>
<dbReference type="PROSITE" id="PS51228">
    <property type="entry name" value="ACB_2"/>
    <property type="match status" value="1"/>
</dbReference>
<dbReference type="InterPro" id="IPR035984">
    <property type="entry name" value="Acyl-CoA-binding_sf"/>
</dbReference>
<evidence type="ECO:0000256" key="3">
    <source>
        <dbReference type="SAM" id="Phobius"/>
    </source>
</evidence>
<dbReference type="InterPro" id="IPR014352">
    <property type="entry name" value="FERM/acyl-CoA-bd_prot_sf"/>
</dbReference>
<gene>
    <name evidence="5" type="ORF">FA09DRAFT_329523</name>
</gene>
<dbReference type="STRING" id="58919.A0A316ZBQ6"/>
<dbReference type="FunFam" id="1.20.80.10:FF:000010">
    <property type="entry name" value="Acyl-CoA-binding domain-containing protein 5"/>
    <property type="match status" value="1"/>
</dbReference>
<dbReference type="PRINTS" id="PR00689">
    <property type="entry name" value="ACOABINDINGP"/>
</dbReference>
<dbReference type="PROSITE" id="PS00880">
    <property type="entry name" value="ACB_1"/>
    <property type="match status" value="1"/>
</dbReference>
<evidence type="ECO:0000256" key="1">
    <source>
        <dbReference type="ARBA" id="ARBA00023121"/>
    </source>
</evidence>
<dbReference type="GO" id="GO:0000062">
    <property type="term" value="F:fatty-acyl-CoA binding"/>
    <property type="evidence" value="ECO:0007669"/>
    <property type="project" value="InterPro"/>
</dbReference>
<accession>A0A316ZBQ6</accession>
<dbReference type="PANTHER" id="PTHR23310:SF133">
    <property type="entry name" value="COA BINDING PROTEIN, PUTATIVE (AFU_ORTHOLOGUE AFUA_1G12300)-RELATED"/>
    <property type="match status" value="1"/>
</dbReference>
<dbReference type="OrthoDB" id="346910at2759"/>
<reference evidence="5 6" key="1">
    <citation type="journal article" date="2018" name="Mol. Biol. Evol.">
        <title>Broad Genomic Sampling Reveals a Smut Pathogenic Ancestry of the Fungal Clade Ustilaginomycotina.</title>
        <authorList>
            <person name="Kijpornyongpan T."/>
            <person name="Mondo S.J."/>
            <person name="Barry K."/>
            <person name="Sandor L."/>
            <person name="Lee J."/>
            <person name="Lipzen A."/>
            <person name="Pangilinan J."/>
            <person name="LaButti K."/>
            <person name="Hainaut M."/>
            <person name="Henrissat B."/>
            <person name="Grigoriev I.V."/>
            <person name="Spatafora J.W."/>
            <person name="Aime M.C."/>
        </authorList>
    </citation>
    <scope>NUCLEOTIDE SEQUENCE [LARGE SCALE GENOMIC DNA]</scope>
    <source>
        <strain evidence="5 6">MCA 4186</strain>
    </source>
</reference>
<keyword evidence="3" id="KW-0472">Membrane</keyword>
<dbReference type="PANTHER" id="PTHR23310">
    <property type="entry name" value="ACYL-COA-BINDING PROTEIN, ACBP"/>
    <property type="match status" value="1"/>
</dbReference>
<dbReference type="Pfam" id="PF00887">
    <property type="entry name" value="ACBP"/>
    <property type="match status" value="1"/>
</dbReference>
<sequence length="562" mass="58343">MSSAEVIDALFERTVDIVQSLPKAGAIQTSYEEKLALYSLYKQATEGDVTSRRPGMLDMLGRAKWDAWSSRRGLSSQDAKQLYVESMLRTLRKFADRPQAIALIEELESYSGDVAQRVMSASLARAGSDSDSDSRPRSPVAIPVPDTETDSEDERDAVAQLPPAMASASASRPSSAQATRGGRSVGGGSGGRRTPQGGSVSGGLPQRYAVPPSRVPRAPPSAASRTPAPLATDSEDSDESLAAREERQRRGSQQPSINTPRGAPRAAQYYAGAGPPAPRYATPQSWSRGPGSVTGGEGRLYAPPNAPRMPPSESMGGGGAGTSMYSAVPPSRAPPSEQHYYHHAGSVRPGAPSSIGARSGGAPSHRGAVQPQRAEVDTALQSIQASLAALHERLNRVEETRRSGLSAALFGPSGAGAADGNGGRRGALRKAYGALTDALHDIAVLLGLGAASRTGTAAPSYLASAGSRGNGATNSGGAANQGGLGAPLRLLAAVLNLSVRLALDLTSLALLFSLIVFFVQRLTGRGDPLLLLRLMRRWRPRAAAALLPAQKTKRGEATAVAA</sequence>
<dbReference type="GeneID" id="37269758"/>
<keyword evidence="3" id="KW-0812">Transmembrane</keyword>
<evidence type="ECO:0000259" key="4">
    <source>
        <dbReference type="PROSITE" id="PS51228"/>
    </source>
</evidence>
<dbReference type="Proteomes" id="UP000245946">
    <property type="component" value="Unassembled WGS sequence"/>
</dbReference>